<name>A0ABP7CNG8_9MICC</name>
<keyword evidence="1" id="KW-1133">Transmembrane helix</keyword>
<dbReference type="RefSeq" id="WP_344878331.1">
    <property type="nucleotide sequence ID" value="NZ_BAABCJ010000001.1"/>
</dbReference>
<dbReference type="Proteomes" id="UP001501536">
    <property type="component" value="Unassembled WGS sequence"/>
</dbReference>
<feature type="transmembrane region" description="Helical" evidence="1">
    <location>
        <begin position="29"/>
        <end position="49"/>
    </location>
</feature>
<evidence type="ECO:0000259" key="2">
    <source>
        <dbReference type="Pfam" id="PF13400"/>
    </source>
</evidence>
<keyword evidence="1" id="KW-0812">Transmembrane</keyword>
<organism evidence="3 4">
    <name type="scientific">Zhihengliuella alba</name>
    <dbReference type="NCBI Taxonomy" id="547018"/>
    <lineage>
        <taxon>Bacteria</taxon>
        <taxon>Bacillati</taxon>
        <taxon>Actinomycetota</taxon>
        <taxon>Actinomycetes</taxon>
        <taxon>Micrococcales</taxon>
        <taxon>Micrococcaceae</taxon>
        <taxon>Zhihengliuella</taxon>
    </lineage>
</organism>
<evidence type="ECO:0000313" key="4">
    <source>
        <dbReference type="Proteomes" id="UP001501536"/>
    </source>
</evidence>
<dbReference type="Pfam" id="PF13400">
    <property type="entry name" value="Tad"/>
    <property type="match status" value="1"/>
</dbReference>
<evidence type="ECO:0000313" key="3">
    <source>
        <dbReference type="EMBL" id="GAA3692218.1"/>
    </source>
</evidence>
<protein>
    <recommendedName>
        <fullName evidence="2">Putative Flp pilus-assembly TadG-like N-terminal domain-containing protein</fullName>
    </recommendedName>
</protein>
<sequence>MRCDHAAPVWRRLVADTSRPGEGEDGQTTVLIIGYVMIALLALSAMLAATSVNLEARRLQSVADSTADAAANGATTTSEGLSVGLSDGTVRARSSAFLGTIRAEGRFTGLRLESARASADGTTAYVRLTATVRPPIVGWITPWRIPIHASGDARTAMRQ</sequence>
<gene>
    <name evidence="3" type="ORF">GCM10022377_00700</name>
</gene>
<keyword evidence="4" id="KW-1185">Reference proteome</keyword>
<dbReference type="InterPro" id="IPR028087">
    <property type="entry name" value="Tad_N"/>
</dbReference>
<feature type="domain" description="Putative Flp pilus-assembly TadG-like N-terminal" evidence="2">
    <location>
        <begin position="26"/>
        <end position="72"/>
    </location>
</feature>
<reference evidence="4" key="1">
    <citation type="journal article" date="2019" name="Int. J. Syst. Evol. Microbiol.">
        <title>The Global Catalogue of Microorganisms (GCM) 10K type strain sequencing project: providing services to taxonomists for standard genome sequencing and annotation.</title>
        <authorList>
            <consortium name="The Broad Institute Genomics Platform"/>
            <consortium name="The Broad Institute Genome Sequencing Center for Infectious Disease"/>
            <person name="Wu L."/>
            <person name="Ma J."/>
        </authorList>
    </citation>
    <scope>NUCLEOTIDE SEQUENCE [LARGE SCALE GENOMIC DNA]</scope>
    <source>
        <strain evidence="4">JCM 16961</strain>
    </source>
</reference>
<keyword evidence="1" id="KW-0472">Membrane</keyword>
<evidence type="ECO:0000256" key="1">
    <source>
        <dbReference type="SAM" id="Phobius"/>
    </source>
</evidence>
<dbReference type="EMBL" id="BAABCJ010000001">
    <property type="protein sequence ID" value="GAA3692218.1"/>
    <property type="molecule type" value="Genomic_DNA"/>
</dbReference>
<proteinExistence type="predicted"/>
<comment type="caution">
    <text evidence="3">The sequence shown here is derived from an EMBL/GenBank/DDBJ whole genome shotgun (WGS) entry which is preliminary data.</text>
</comment>
<accession>A0ABP7CNG8</accession>